<proteinExistence type="predicted"/>
<dbReference type="Proteomes" id="UP000188318">
    <property type="component" value="Unassembled WGS sequence"/>
</dbReference>
<accession>A0A1R3RVD6</accession>
<dbReference type="EMBL" id="KV907496">
    <property type="protein sequence ID" value="OOF98454.1"/>
    <property type="molecule type" value="Genomic_DNA"/>
</dbReference>
<dbReference type="OrthoDB" id="4399101at2759"/>
<dbReference type="VEuPathDB" id="FungiDB:ASPCADRAFT_205673"/>
<dbReference type="AlphaFoldDB" id="A0A1R3RVD6"/>
<dbReference type="SUPFAM" id="SSF81383">
    <property type="entry name" value="F-box domain"/>
    <property type="match status" value="1"/>
</dbReference>
<reference evidence="3" key="1">
    <citation type="journal article" date="2017" name="Genome Biol.">
        <title>Comparative genomics reveals high biological diversity and specific adaptations in the industrially and medically important fungal genus Aspergillus.</title>
        <authorList>
            <person name="de Vries R.P."/>
            <person name="Riley R."/>
            <person name="Wiebenga A."/>
            <person name="Aguilar-Osorio G."/>
            <person name="Amillis S."/>
            <person name="Uchima C.A."/>
            <person name="Anderluh G."/>
            <person name="Asadollahi M."/>
            <person name="Askin M."/>
            <person name="Barry K."/>
            <person name="Battaglia E."/>
            <person name="Bayram O."/>
            <person name="Benocci T."/>
            <person name="Braus-Stromeyer S.A."/>
            <person name="Caldana C."/>
            <person name="Canovas D."/>
            <person name="Cerqueira G.C."/>
            <person name="Chen F."/>
            <person name="Chen W."/>
            <person name="Choi C."/>
            <person name="Clum A."/>
            <person name="Dos Santos R.A."/>
            <person name="Damasio A.R."/>
            <person name="Diallinas G."/>
            <person name="Emri T."/>
            <person name="Fekete E."/>
            <person name="Flipphi M."/>
            <person name="Freyberg S."/>
            <person name="Gallo A."/>
            <person name="Gournas C."/>
            <person name="Habgood R."/>
            <person name="Hainaut M."/>
            <person name="Harispe M.L."/>
            <person name="Henrissat B."/>
            <person name="Hilden K.S."/>
            <person name="Hope R."/>
            <person name="Hossain A."/>
            <person name="Karabika E."/>
            <person name="Karaffa L."/>
            <person name="Karanyi Z."/>
            <person name="Krasevec N."/>
            <person name="Kuo A."/>
            <person name="Kusch H."/>
            <person name="LaButti K."/>
            <person name="Lagendijk E.L."/>
            <person name="Lapidus A."/>
            <person name="Levasseur A."/>
            <person name="Lindquist E."/>
            <person name="Lipzen A."/>
            <person name="Logrieco A.F."/>
            <person name="MacCabe A."/>
            <person name="Maekelae M.R."/>
            <person name="Malavazi I."/>
            <person name="Melin P."/>
            <person name="Meyer V."/>
            <person name="Mielnichuk N."/>
            <person name="Miskei M."/>
            <person name="Molnar A.P."/>
            <person name="Mule G."/>
            <person name="Ngan C.Y."/>
            <person name="Orejas M."/>
            <person name="Orosz E."/>
            <person name="Ouedraogo J.P."/>
            <person name="Overkamp K.M."/>
            <person name="Park H.-S."/>
            <person name="Perrone G."/>
            <person name="Piumi F."/>
            <person name="Punt P.J."/>
            <person name="Ram A.F."/>
            <person name="Ramon A."/>
            <person name="Rauscher S."/>
            <person name="Record E."/>
            <person name="Riano-Pachon D.M."/>
            <person name="Robert V."/>
            <person name="Roehrig J."/>
            <person name="Ruller R."/>
            <person name="Salamov A."/>
            <person name="Salih N.S."/>
            <person name="Samson R.A."/>
            <person name="Sandor E."/>
            <person name="Sanguinetti M."/>
            <person name="Schuetze T."/>
            <person name="Sepcic K."/>
            <person name="Shelest E."/>
            <person name="Sherlock G."/>
            <person name="Sophianopoulou V."/>
            <person name="Squina F.M."/>
            <person name="Sun H."/>
            <person name="Susca A."/>
            <person name="Todd R.B."/>
            <person name="Tsang A."/>
            <person name="Unkles S.E."/>
            <person name="van de Wiele N."/>
            <person name="van Rossen-Uffink D."/>
            <person name="Oliveira J.V."/>
            <person name="Vesth T.C."/>
            <person name="Visser J."/>
            <person name="Yu J.-H."/>
            <person name="Zhou M."/>
            <person name="Andersen M.R."/>
            <person name="Archer D.B."/>
            <person name="Baker S.E."/>
            <person name="Benoit I."/>
            <person name="Brakhage A.A."/>
            <person name="Braus G.H."/>
            <person name="Fischer R."/>
            <person name="Frisvad J.C."/>
            <person name="Goldman G.H."/>
            <person name="Houbraken J."/>
            <person name="Oakley B."/>
            <person name="Pocsi I."/>
            <person name="Scazzocchio C."/>
            <person name="Seiboth B."/>
            <person name="vanKuyk P.A."/>
            <person name="Wortman J."/>
            <person name="Dyer P.S."/>
            <person name="Grigoriev I.V."/>
        </authorList>
    </citation>
    <scope>NUCLEOTIDE SEQUENCE [LARGE SCALE GENOMIC DNA]</scope>
    <source>
        <strain evidence="3">ITEM 5010</strain>
    </source>
</reference>
<evidence type="ECO:0000313" key="3">
    <source>
        <dbReference type="Proteomes" id="UP000188318"/>
    </source>
</evidence>
<evidence type="ECO:0000259" key="1">
    <source>
        <dbReference type="PROSITE" id="PS50181"/>
    </source>
</evidence>
<dbReference type="PROSITE" id="PS50181">
    <property type="entry name" value="FBOX"/>
    <property type="match status" value="1"/>
</dbReference>
<keyword evidence="3" id="KW-1185">Reference proteome</keyword>
<sequence length="82" mass="9285">MPIPSLPAELVRNIGSYLEVFDWCALRLTCRSLFINLLDAFATRHFIRNSVLITSMVFTNWKRLPPMAPSKITVGSYGLDPT</sequence>
<dbReference type="Pfam" id="PF12937">
    <property type="entry name" value="F-box-like"/>
    <property type="match status" value="1"/>
</dbReference>
<feature type="domain" description="F-box" evidence="1">
    <location>
        <begin position="1"/>
        <end position="49"/>
    </location>
</feature>
<gene>
    <name evidence="2" type="ORF">ASPCADRAFT_205673</name>
</gene>
<dbReference type="InterPro" id="IPR036047">
    <property type="entry name" value="F-box-like_dom_sf"/>
</dbReference>
<organism evidence="2 3">
    <name type="scientific">Aspergillus carbonarius (strain ITEM 5010)</name>
    <dbReference type="NCBI Taxonomy" id="602072"/>
    <lineage>
        <taxon>Eukaryota</taxon>
        <taxon>Fungi</taxon>
        <taxon>Dikarya</taxon>
        <taxon>Ascomycota</taxon>
        <taxon>Pezizomycotina</taxon>
        <taxon>Eurotiomycetes</taxon>
        <taxon>Eurotiomycetidae</taxon>
        <taxon>Eurotiales</taxon>
        <taxon>Aspergillaceae</taxon>
        <taxon>Aspergillus</taxon>
        <taxon>Aspergillus subgen. Circumdati</taxon>
    </lineage>
</organism>
<name>A0A1R3RVD6_ASPC5</name>
<protein>
    <recommendedName>
        <fullName evidence="1">F-box domain-containing protein</fullName>
    </recommendedName>
</protein>
<dbReference type="InterPro" id="IPR001810">
    <property type="entry name" value="F-box_dom"/>
</dbReference>
<evidence type="ECO:0000313" key="2">
    <source>
        <dbReference type="EMBL" id="OOF98454.1"/>
    </source>
</evidence>